<evidence type="ECO:0000313" key="3">
    <source>
        <dbReference type="Proteomes" id="UP001152519"/>
    </source>
</evidence>
<dbReference type="PROSITE" id="PS51257">
    <property type="entry name" value="PROKAR_LIPOPROTEIN"/>
    <property type="match status" value="1"/>
</dbReference>
<evidence type="ECO:0000313" key="2">
    <source>
        <dbReference type="EMBL" id="CAG6398738.1"/>
    </source>
</evidence>
<accession>A0A9W4DYB3</accession>
<keyword evidence="1" id="KW-0732">Signal</keyword>
<dbReference type="EMBL" id="CAJSLV010000109">
    <property type="protein sequence ID" value="CAG6398738.1"/>
    <property type="molecule type" value="Genomic_DNA"/>
</dbReference>
<evidence type="ECO:0000256" key="1">
    <source>
        <dbReference type="SAM" id="SignalP"/>
    </source>
</evidence>
<sequence length="233" mass="23924">MRAHSAVTVLAVTVVAAGALVACGGGSGSGDSATISPAATGGTAAATTTAAPTGASGSQAGAPLKLDPAVALPKDVKVVFDWSMPKDPAQNAALTAAADYLQSIDHAVVRQTTQDPPLHAHAAGDALAYARDFVQRNIDAKQTLSGTDRFFRPVFGNGIGAKGGSTNSVEIRLCNNQSKIYSKDVVGGKVHVTGENDQSYVLFDILLVRLPVAHPYWQAQGITVKEGSLQCKD</sequence>
<organism evidence="2 3">
    <name type="scientific">Actinacidiphila cocklensis</name>
    <dbReference type="NCBI Taxonomy" id="887465"/>
    <lineage>
        <taxon>Bacteria</taxon>
        <taxon>Bacillati</taxon>
        <taxon>Actinomycetota</taxon>
        <taxon>Actinomycetes</taxon>
        <taxon>Kitasatosporales</taxon>
        <taxon>Streptomycetaceae</taxon>
        <taxon>Actinacidiphila</taxon>
    </lineage>
</organism>
<dbReference type="RefSeq" id="WP_251500504.1">
    <property type="nucleotide sequence ID" value="NZ_CAJSLV010000109.1"/>
</dbReference>
<feature type="signal peptide" evidence="1">
    <location>
        <begin position="1"/>
        <end position="21"/>
    </location>
</feature>
<dbReference type="Proteomes" id="UP001152519">
    <property type="component" value="Unassembled WGS sequence"/>
</dbReference>
<reference evidence="2" key="1">
    <citation type="submission" date="2021-05" db="EMBL/GenBank/DDBJ databases">
        <authorList>
            <person name="Arsene-Ploetze F."/>
        </authorList>
    </citation>
    <scope>NUCLEOTIDE SEQUENCE</scope>
    <source>
        <strain evidence="2">DSM 42138</strain>
    </source>
</reference>
<evidence type="ECO:0008006" key="4">
    <source>
        <dbReference type="Google" id="ProtNLM"/>
    </source>
</evidence>
<dbReference type="AlphaFoldDB" id="A0A9W4DYB3"/>
<feature type="chain" id="PRO_5040855698" description="Lipoprotein" evidence="1">
    <location>
        <begin position="22"/>
        <end position="233"/>
    </location>
</feature>
<protein>
    <recommendedName>
        <fullName evidence="4">Lipoprotein</fullName>
    </recommendedName>
</protein>
<keyword evidence="3" id="KW-1185">Reference proteome</keyword>
<name>A0A9W4DYB3_9ACTN</name>
<proteinExistence type="predicted"/>
<gene>
    <name evidence="2" type="ORF">SCOCK_750020</name>
</gene>
<comment type="caution">
    <text evidence="2">The sequence shown here is derived from an EMBL/GenBank/DDBJ whole genome shotgun (WGS) entry which is preliminary data.</text>
</comment>